<evidence type="ECO:0000256" key="7">
    <source>
        <dbReference type="ARBA" id="ARBA00023136"/>
    </source>
</evidence>
<feature type="transmembrane region" description="Helical" evidence="9">
    <location>
        <begin position="131"/>
        <end position="148"/>
    </location>
</feature>
<dbReference type="GO" id="GO:0015740">
    <property type="term" value="P:C4-dicarboxylate transport"/>
    <property type="evidence" value="ECO:0007669"/>
    <property type="project" value="TreeGrafter"/>
</dbReference>
<reference evidence="14" key="2">
    <citation type="submission" date="2014-08" db="EMBL/GenBank/DDBJ databases">
        <authorList>
            <person name="Moulin L."/>
        </authorList>
    </citation>
    <scope>NUCLEOTIDE SEQUENCE [LARGE SCALE GENOMIC DNA]</scope>
</reference>
<name>A0A090DRN4_MESPL</name>
<feature type="transmembrane region" description="Helical" evidence="9">
    <location>
        <begin position="91"/>
        <end position="111"/>
    </location>
</feature>
<dbReference type="InterPro" id="IPR007387">
    <property type="entry name" value="TRAP_DctQ"/>
</dbReference>
<comment type="similarity">
    <text evidence="8 9">Belongs to the TRAP transporter small permease family.</text>
</comment>
<organism evidence="11 14">
    <name type="scientific">Mesorhizobium plurifarium</name>
    <dbReference type="NCBI Taxonomy" id="69974"/>
    <lineage>
        <taxon>Bacteria</taxon>
        <taxon>Pseudomonadati</taxon>
        <taxon>Pseudomonadota</taxon>
        <taxon>Alphaproteobacteria</taxon>
        <taxon>Hyphomicrobiales</taxon>
        <taxon>Phyllobacteriaceae</taxon>
        <taxon>Mesorhizobium</taxon>
    </lineage>
</organism>
<dbReference type="PANTHER" id="PTHR35011">
    <property type="entry name" value="2,3-DIKETO-L-GULONATE TRAP TRANSPORTER SMALL PERMEASE PROTEIN YIAM"/>
    <property type="match status" value="1"/>
</dbReference>
<dbReference type="EMBL" id="CCMZ01000023">
    <property type="protein sequence ID" value="CDX19349.1"/>
    <property type="molecule type" value="Genomic_DNA"/>
</dbReference>
<evidence type="ECO:0000256" key="8">
    <source>
        <dbReference type="ARBA" id="ARBA00038436"/>
    </source>
</evidence>
<dbReference type="Proteomes" id="UP000182888">
    <property type="component" value="Unassembled WGS sequence"/>
</dbReference>
<evidence type="ECO:0000313" key="12">
    <source>
        <dbReference type="EMBL" id="CDX48904.1"/>
    </source>
</evidence>
<keyword evidence="4 9" id="KW-0997">Cell inner membrane</keyword>
<comment type="subunit">
    <text evidence="9">The complex comprises the extracytoplasmic solute receptor protein and the two transmembrane proteins.</text>
</comment>
<reference evidence="11 15" key="4">
    <citation type="submission" date="2014-08" db="EMBL/GenBank/DDBJ databases">
        <authorList>
            <person name="Moulin Lionel"/>
        </authorList>
    </citation>
    <scope>NUCLEOTIDE SEQUENCE [LARGE SCALE GENOMIC DNA]</scope>
</reference>
<evidence type="ECO:0000256" key="3">
    <source>
        <dbReference type="ARBA" id="ARBA00022475"/>
    </source>
</evidence>
<evidence type="ECO:0000256" key="4">
    <source>
        <dbReference type="ARBA" id="ARBA00022519"/>
    </source>
</evidence>
<sequence length="176" mass="18956">MANLLASVGNGLRRVLGFLVGAALFAIVILVCIQVFSRYFIGAPTPGLAEISRILFIWMTFLGAALLVSQRQLIVIDLLHDRLSSGIFTRLKVLVDIATAVFLVFLAVYARHLMIVVGQKIAPATGISFDWFYGALLAFSVLGLFFVAERLFGASRAGQETASAAEKPIAHEGAQS</sequence>
<evidence type="ECO:0000313" key="11">
    <source>
        <dbReference type="EMBL" id="CDX19349.1"/>
    </source>
</evidence>
<accession>A0A090DRN4</accession>
<dbReference type="AlphaFoldDB" id="A0A090DRN4"/>
<dbReference type="STRING" id="69974.MPLDJ20_230024"/>
<keyword evidence="6 9" id="KW-1133">Transmembrane helix</keyword>
<dbReference type="GO" id="GO:0022857">
    <property type="term" value="F:transmembrane transporter activity"/>
    <property type="evidence" value="ECO:0007669"/>
    <property type="project" value="UniProtKB-UniRule"/>
</dbReference>
<evidence type="ECO:0000256" key="6">
    <source>
        <dbReference type="ARBA" id="ARBA00022989"/>
    </source>
</evidence>
<dbReference type="Pfam" id="PF04290">
    <property type="entry name" value="DctQ"/>
    <property type="match status" value="1"/>
</dbReference>
<evidence type="ECO:0000256" key="5">
    <source>
        <dbReference type="ARBA" id="ARBA00022692"/>
    </source>
</evidence>
<dbReference type="EMBL" id="CCND01000001">
    <property type="protein sequence ID" value="CDX48904.1"/>
    <property type="molecule type" value="Genomic_DNA"/>
</dbReference>
<dbReference type="GO" id="GO:0005886">
    <property type="term" value="C:plasma membrane"/>
    <property type="evidence" value="ECO:0007669"/>
    <property type="project" value="UniProtKB-SubCell"/>
</dbReference>
<evidence type="ECO:0000313" key="13">
    <source>
        <dbReference type="EMBL" id="CDX53438.1"/>
    </source>
</evidence>
<evidence type="ECO:0000256" key="1">
    <source>
        <dbReference type="ARBA" id="ARBA00004429"/>
    </source>
</evidence>
<evidence type="ECO:0000259" key="10">
    <source>
        <dbReference type="Pfam" id="PF04290"/>
    </source>
</evidence>
<evidence type="ECO:0000313" key="16">
    <source>
        <dbReference type="Proteomes" id="UP000182888"/>
    </source>
</evidence>
<dbReference type="InterPro" id="IPR055348">
    <property type="entry name" value="DctQ"/>
</dbReference>
<comment type="function">
    <text evidence="9">Part of the tripartite ATP-independent periplasmic (TRAP) transport system.</text>
</comment>
<protein>
    <recommendedName>
        <fullName evidence="9">TRAP transporter small permease protein</fullName>
    </recommendedName>
</protein>
<dbReference type="EMBL" id="CCNE01000010">
    <property type="protein sequence ID" value="CDX53438.1"/>
    <property type="molecule type" value="Genomic_DNA"/>
</dbReference>
<comment type="subcellular location">
    <subcellularLocation>
        <location evidence="1 9">Cell inner membrane</location>
        <topology evidence="1 9">Multi-pass membrane protein</topology>
    </subcellularLocation>
</comment>
<feature type="transmembrane region" description="Helical" evidence="9">
    <location>
        <begin position="56"/>
        <end position="79"/>
    </location>
</feature>
<evidence type="ECO:0000256" key="2">
    <source>
        <dbReference type="ARBA" id="ARBA00022448"/>
    </source>
</evidence>
<dbReference type="Proteomes" id="UP000046122">
    <property type="component" value="Unassembled WGS sequence"/>
</dbReference>
<evidence type="ECO:0000256" key="9">
    <source>
        <dbReference type="RuleBase" id="RU369079"/>
    </source>
</evidence>
<evidence type="ECO:0000313" key="15">
    <source>
        <dbReference type="Proteomes" id="UP000046122"/>
    </source>
</evidence>
<proteinExistence type="inferred from homology"/>
<evidence type="ECO:0000313" key="14">
    <source>
        <dbReference type="Proteomes" id="UP000045285"/>
    </source>
</evidence>
<dbReference type="PANTHER" id="PTHR35011:SF2">
    <property type="entry name" value="2,3-DIKETO-L-GULONATE TRAP TRANSPORTER SMALL PERMEASE PROTEIN YIAM"/>
    <property type="match status" value="1"/>
</dbReference>
<gene>
    <name evidence="12" type="ORF">MPL1032_10103</name>
    <name evidence="11" type="ORF">MPL3356_30123</name>
    <name evidence="13" type="ORF">MPL3365_180114</name>
</gene>
<reference evidence="16" key="3">
    <citation type="submission" date="2014-08" db="EMBL/GenBank/DDBJ databases">
        <authorList>
            <person name="Edwards T."/>
        </authorList>
    </citation>
    <scope>NUCLEOTIDE SEQUENCE [LARGE SCALE GENOMIC DNA]</scope>
</reference>
<keyword evidence="2 9" id="KW-0813">Transport</keyword>
<feature type="transmembrane region" description="Helical" evidence="9">
    <location>
        <begin position="15"/>
        <end position="36"/>
    </location>
</feature>
<keyword evidence="14" id="KW-1185">Reference proteome</keyword>
<keyword evidence="7 9" id="KW-0472">Membrane</keyword>
<dbReference type="Proteomes" id="UP000045285">
    <property type="component" value="Unassembled WGS sequence"/>
</dbReference>
<feature type="domain" description="Tripartite ATP-independent periplasmic transporters DctQ component" evidence="10">
    <location>
        <begin position="27"/>
        <end position="154"/>
    </location>
</feature>
<keyword evidence="5 9" id="KW-0812">Transmembrane</keyword>
<keyword evidence="3" id="KW-1003">Cell membrane</keyword>
<reference evidence="12" key="1">
    <citation type="submission" date="2014-08" db="EMBL/GenBank/DDBJ databases">
        <title>DNA barcoding of Bradysia (Diptera: Sciaridae) for detection of the immature stages on agricultural crops.</title>
        <authorList>
            <person name="Shin S."/>
            <person name="Jung S."/>
            <person name="Heller K."/>
            <person name="Menzel F."/>
            <person name="Hong T.-K."/>
            <person name="Lee H."/>
            <person name="Lee S."/>
        </authorList>
    </citation>
    <scope>NUCLEOTIDE SEQUENCE</scope>
</reference>